<evidence type="ECO:0000256" key="4">
    <source>
        <dbReference type="ARBA" id="ARBA00022729"/>
    </source>
</evidence>
<keyword evidence="9 19" id="KW-0472">Membrane</keyword>
<evidence type="ECO:0000256" key="12">
    <source>
        <dbReference type="ARBA" id="ARBA00023180"/>
    </source>
</evidence>
<dbReference type="GO" id="GO:0042130">
    <property type="term" value="P:negative regulation of T cell proliferation"/>
    <property type="evidence" value="ECO:0000318"/>
    <property type="project" value="GO_Central"/>
</dbReference>
<dbReference type="GeneTree" id="ENSGT00940000161500"/>
<dbReference type="Pfam" id="PF07686">
    <property type="entry name" value="V-set"/>
    <property type="match status" value="1"/>
</dbReference>
<dbReference type="PANTHER" id="PTHR25466">
    <property type="entry name" value="T-LYMPHOCYTE ACTIVATION ANTIGEN"/>
    <property type="match status" value="1"/>
</dbReference>
<gene>
    <name evidence="22 24" type="primary">CD86</name>
</gene>
<dbReference type="CDD" id="cd16087">
    <property type="entry name" value="IgV_CD86"/>
    <property type="match status" value="1"/>
</dbReference>
<evidence type="ECO:0000256" key="14">
    <source>
        <dbReference type="ARBA" id="ARBA00060284"/>
    </source>
</evidence>
<dbReference type="InterPro" id="IPR013783">
    <property type="entry name" value="Ig-like_fold"/>
</dbReference>
<proteinExistence type="predicted"/>
<name>A0A5F5PX37_HORSE</name>
<reference evidence="22" key="3">
    <citation type="submission" date="2025-09" db="UniProtKB">
        <authorList>
            <consortium name="Ensembl"/>
        </authorList>
    </citation>
    <scope>IDENTIFICATION</scope>
    <source>
        <strain evidence="22">Thoroughbred</strain>
    </source>
</reference>
<dbReference type="AlphaFoldDB" id="A0A5F5PX37"/>
<evidence type="ECO:0000256" key="20">
    <source>
        <dbReference type="SAM" id="SignalP"/>
    </source>
</evidence>
<evidence type="ECO:0000256" key="8">
    <source>
        <dbReference type="ARBA" id="ARBA00023130"/>
    </source>
</evidence>
<evidence type="ECO:0000256" key="19">
    <source>
        <dbReference type="SAM" id="Phobius"/>
    </source>
</evidence>
<keyword evidence="5" id="KW-0832">Ubl conjugation</keyword>
<dbReference type="InterPro" id="IPR037677">
    <property type="entry name" value="CD86_IgV"/>
</dbReference>
<feature type="chain" id="PRO_5040274295" description="T-lymphocyte activation antigen CD86" evidence="20">
    <location>
        <begin position="30"/>
        <end position="384"/>
    </location>
</feature>
<evidence type="ECO:0000256" key="18">
    <source>
        <dbReference type="SAM" id="MobiDB-lite"/>
    </source>
</evidence>
<dbReference type="Ensembl" id="ENSECAT00000076009.2">
    <property type="protein sequence ID" value="ENSECAP00000052823.2"/>
    <property type="gene ID" value="ENSECAG00000012128.4"/>
</dbReference>
<accession>A0A5F5PX37</accession>
<feature type="transmembrane region" description="Helical" evidence="19">
    <location>
        <begin position="258"/>
        <end position="278"/>
    </location>
</feature>
<evidence type="ECO:0000313" key="24">
    <source>
        <dbReference type="VGNC" id="VGNC:16281"/>
    </source>
</evidence>
<dbReference type="GO" id="GO:0046649">
    <property type="term" value="P:lymphocyte activation"/>
    <property type="evidence" value="ECO:0007669"/>
    <property type="project" value="UniProtKB-ARBA"/>
</dbReference>
<keyword evidence="23" id="KW-1185">Reference proteome</keyword>
<evidence type="ECO:0000256" key="15">
    <source>
        <dbReference type="ARBA" id="ARBA00062369"/>
    </source>
</evidence>
<dbReference type="PROSITE" id="PS50835">
    <property type="entry name" value="IG_LIKE"/>
    <property type="match status" value="1"/>
</dbReference>
<keyword evidence="2" id="KW-1003">Cell membrane</keyword>
<dbReference type="GO" id="GO:0071222">
    <property type="term" value="P:cellular response to lipopolysaccharide"/>
    <property type="evidence" value="ECO:0000318"/>
    <property type="project" value="GO_Central"/>
</dbReference>
<comment type="subcellular location">
    <subcellularLocation>
        <location evidence="1">Cell membrane</location>
        <topology evidence="1">Single-pass type I membrane protein</topology>
    </subcellularLocation>
</comment>
<evidence type="ECO:0000256" key="11">
    <source>
        <dbReference type="ARBA" id="ARBA00023170"/>
    </source>
</evidence>
<dbReference type="PANTHER" id="PTHR25466:SF2">
    <property type="entry name" value="T-LYMPHOCYTE ACTIVATION ANTIGEN CD86"/>
    <property type="match status" value="1"/>
</dbReference>
<dbReference type="InterPro" id="IPR036179">
    <property type="entry name" value="Ig-like_dom_sf"/>
</dbReference>
<dbReference type="Proteomes" id="UP000002281">
    <property type="component" value="Chromosome 19"/>
</dbReference>
<evidence type="ECO:0000256" key="3">
    <source>
        <dbReference type="ARBA" id="ARBA00022692"/>
    </source>
</evidence>
<keyword evidence="7 19" id="KW-1133">Transmembrane helix</keyword>
<evidence type="ECO:0000256" key="2">
    <source>
        <dbReference type="ARBA" id="ARBA00022475"/>
    </source>
</evidence>
<keyword evidence="6" id="KW-0391">Immunity</keyword>
<feature type="region of interest" description="Disordered" evidence="18">
    <location>
        <begin position="286"/>
        <end position="384"/>
    </location>
</feature>
<dbReference type="InterPro" id="IPR013162">
    <property type="entry name" value="CD80_C2-set"/>
</dbReference>
<sequence>MTLGTMGLSNTLFVMTFLLSVSTFPFLGAASIKSQAYFNQTGELPCLFPNSQNISLDELVLFWQNQDKLVLYELYLGKENPDNVHPKYKGRTSFDQDSWTLKLYNVQIQDKGLYQCYIHHKGPKGLVPAHQMSSDLSVLANFSQPEIMLISNRTENSDIINLTCSSTQGYPEPKKMYFSVQTENSTTKYDAVMNKSQNNITELYNVSISMSYSFHPETNNVSISCVLQPEPTETLILSPPYNIGTKPREKARHEQDHIRWITALLLILIVVCGMVLLLTRRKWKKKQPGPSHECETIRVEEKESEQTEERISKTYIPPGIKGNPEDMRIIQWRREKKRGEERRDGNRKPSCSSSGGHGVFHITLSPEVPPHPAENQKRSYNSLT</sequence>
<comment type="function">
    <text evidence="14">Receptor involved in the costimulatory signal essential for T-lymphocyte proliferation and interleukin-2 production, by binding CD28 or CTLA-4. May play a critical role in the early events of T-cell activation and costimulation of naive T-cells, such as deciding between immunity and anergy that is made by T-cells within 24 hours after activation. Also involved in the regulation of B cells function, plays a role in regulating the level of IgG(1) produced. Upon CD40 engagement, activates NF-kappa-B signaling pathway via phospholipase C and protein kinase C activation.</text>
</comment>
<keyword evidence="12" id="KW-0325">Glycoprotein</keyword>
<feature type="domain" description="Ig-like" evidence="21">
    <location>
        <begin position="25"/>
        <end position="133"/>
    </location>
</feature>
<evidence type="ECO:0000256" key="6">
    <source>
        <dbReference type="ARBA" id="ARBA00022859"/>
    </source>
</evidence>
<dbReference type="InterPro" id="IPR007110">
    <property type="entry name" value="Ig-like_dom"/>
</dbReference>
<dbReference type="GO" id="GO:0031295">
    <property type="term" value="P:T cell costimulation"/>
    <property type="evidence" value="ECO:0000318"/>
    <property type="project" value="GO_Central"/>
</dbReference>
<evidence type="ECO:0000259" key="21">
    <source>
        <dbReference type="PROSITE" id="PS50835"/>
    </source>
</evidence>
<evidence type="ECO:0000313" key="22">
    <source>
        <dbReference type="Ensembl" id="ENSECAP00000052823.2"/>
    </source>
</evidence>
<dbReference type="InterPro" id="IPR013106">
    <property type="entry name" value="Ig_V-set"/>
</dbReference>
<evidence type="ECO:0000256" key="5">
    <source>
        <dbReference type="ARBA" id="ARBA00022843"/>
    </source>
</evidence>
<evidence type="ECO:0000256" key="9">
    <source>
        <dbReference type="ARBA" id="ARBA00023136"/>
    </source>
</evidence>
<evidence type="ECO:0000256" key="7">
    <source>
        <dbReference type="ARBA" id="ARBA00022989"/>
    </source>
</evidence>
<dbReference type="GO" id="GO:0002250">
    <property type="term" value="P:adaptive immune response"/>
    <property type="evidence" value="ECO:0007669"/>
    <property type="project" value="UniProtKB-KW"/>
</dbReference>
<evidence type="ECO:0000256" key="13">
    <source>
        <dbReference type="ARBA" id="ARBA00023319"/>
    </source>
</evidence>
<evidence type="ECO:0000313" key="23">
    <source>
        <dbReference type="Proteomes" id="UP000002281"/>
    </source>
</evidence>
<evidence type="ECO:0000256" key="1">
    <source>
        <dbReference type="ARBA" id="ARBA00004251"/>
    </source>
</evidence>
<feature type="compositionally biased region" description="Basic and acidic residues" evidence="18">
    <location>
        <begin position="292"/>
        <end position="312"/>
    </location>
</feature>
<dbReference type="Bgee" id="ENSECAG00000012128">
    <property type="expression patterns" value="Expressed in blood and 20 other cell types or tissues"/>
</dbReference>
<keyword evidence="13" id="KW-0393">Immunoglobulin domain</keyword>
<keyword evidence="3 19" id="KW-0812">Transmembrane</keyword>
<dbReference type="InterPro" id="IPR051713">
    <property type="entry name" value="T-cell_Activation_Regulation"/>
</dbReference>
<evidence type="ECO:0000256" key="16">
    <source>
        <dbReference type="ARBA" id="ARBA00074065"/>
    </source>
</evidence>
<dbReference type="Gene3D" id="2.60.40.10">
    <property type="entry name" value="Immunoglobulins"/>
    <property type="match status" value="2"/>
</dbReference>
<dbReference type="Pfam" id="PF08205">
    <property type="entry name" value="C2-set_2"/>
    <property type="match status" value="1"/>
</dbReference>
<feature type="compositionally biased region" description="Basic and acidic residues" evidence="18">
    <location>
        <begin position="337"/>
        <end position="347"/>
    </location>
</feature>
<reference evidence="22 23" key="1">
    <citation type="journal article" date="2009" name="Science">
        <title>Genome sequence, comparative analysis, and population genetics of the domestic horse.</title>
        <authorList>
            <consortium name="Broad Institute Genome Sequencing Platform"/>
            <consortium name="Broad Institute Whole Genome Assembly Team"/>
            <person name="Wade C.M."/>
            <person name="Giulotto E."/>
            <person name="Sigurdsson S."/>
            <person name="Zoli M."/>
            <person name="Gnerre S."/>
            <person name="Imsland F."/>
            <person name="Lear T.L."/>
            <person name="Adelson D.L."/>
            <person name="Bailey E."/>
            <person name="Bellone R.R."/>
            <person name="Bloecker H."/>
            <person name="Distl O."/>
            <person name="Edgar R.C."/>
            <person name="Garber M."/>
            <person name="Leeb T."/>
            <person name="Mauceli E."/>
            <person name="MacLeod J.N."/>
            <person name="Penedo M.C.T."/>
            <person name="Raison J.M."/>
            <person name="Sharpe T."/>
            <person name="Vogel J."/>
            <person name="Andersson L."/>
            <person name="Antczak D.F."/>
            <person name="Biagi T."/>
            <person name="Binns M.M."/>
            <person name="Chowdhary B.P."/>
            <person name="Coleman S.J."/>
            <person name="Della Valle G."/>
            <person name="Fryc S."/>
            <person name="Guerin G."/>
            <person name="Hasegawa T."/>
            <person name="Hill E.W."/>
            <person name="Jurka J."/>
            <person name="Kiialainen A."/>
            <person name="Lindgren G."/>
            <person name="Liu J."/>
            <person name="Magnani E."/>
            <person name="Mickelson J.R."/>
            <person name="Murray J."/>
            <person name="Nergadze S.G."/>
            <person name="Onofrio R."/>
            <person name="Pedroni S."/>
            <person name="Piras M.F."/>
            <person name="Raudsepp T."/>
            <person name="Rocchi M."/>
            <person name="Roeed K.H."/>
            <person name="Ryder O.A."/>
            <person name="Searle S."/>
            <person name="Skow L."/>
            <person name="Swinburne J.E."/>
            <person name="Syvaenen A.C."/>
            <person name="Tozaki T."/>
            <person name="Valberg S.J."/>
            <person name="Vaudin M."/>
            <person name="White J.R."/>
            <person name="Zody M.C."/>
            <person name="Lander E.S."/>
            <person name="Lindblad-Toh K."/>
        </authorList>
    </citation>
    <scope>NUCLEOTIDE SEQUENCE [LARGE SCALE GENOMIC DNA]</scope>
    <source>
        <strain evidence="22 23">Thoroughbred</strain>
    </source>
</reference>
<protein>
    <recommendedName>
        <fullName evidence="16">T-lymphocyte activation antigen CD86</fullName>
    </recommendedName>
    <alternativeName>
        <fullName evidence="17">Activation B7-2 antigen</fullName>
    </alternativeName>
</protein>
<dbReference type="GO" id="GO:0006955">
    <property type="term" value="P:immune response"/>
    <property type="evidence" value="ECO:0000318"/>
    <property type="project" value="GO_Central"/>
</dbReference>
<dbReference type="GO" id="GO:0042102">
    <property type="term" value="P:positive regulation of T cell proliferation"/>
    <property type="evidence" value="ECO:0000318"/>
    <property type="project" value="GO_Central"/>
</dbReference>
<dbReference type="FunFam" id="2.60.40.10:FF:000582">
    <property type="entry name" value="T-lymphocyte activation antigen CD86"/>
    <property type="match status" value="1"/>
</dbReference>
<dbReference type="GO" id="GO:0007166">
    <property type="term" value="P:cell surface receptor signaling pathway"/>
    <property type="evidence" value="ECO:0000318"/>
    <property type="project" value="GO_Central"/>
</dbReference>
<keyword evidence="4 20" id="KW-0732">Signal</keyword>
<dbReference type="FunFam" id="2.60.40.10:FF:000765">
    <property type="entry name" value="CD86 isoform 1"/>
    <property type="match status" value="1"/>
</dbReference>
<keyword evidence="11" id="KW-0675">Receptor</keyword>
<comment type="subunit">
    <text evidence="15">Homodimer. Interacts with MARCH8. Interacts (via cytoplasmic domain) with PHB1 and PHB2; the interactions increases after priming with CD40. Interacts with CD28.</text>
</comment>
<reference evidence="22" key="2">
    <citation type="submission" date="2025-08" db="UniProtKB">
        <authorList>
            <consortium name="Ensembl"/>
        </authorList>
    </citation>
    <scope>IDENTIFICATION</scope>
    <source>
        <strain evidence="22">Thoroughbred</strain>
    </source>
</reference>
<feature type="signal peptide" evidence="20">
    <location>
        <begin position="1"/>
        <end position="29"/>
    </location>
</feature>
<dbReference type="SUPFAM" id="SSF48726">
    <property type="entry name" value="Immunoglobulin"/>
    <property type="match status" value="1"/>
</dbReference>
<dbReference type="VGNC" id="VGNC:16281">
    <property type="gene designation" value="CD86"/>
</dbReference>
<evidence type="ECO:0000256" key="10">
    <source>
        <dbReference type="ARBA" id="ARBA00023157"/>
    </source>
</evidence>
<keyword evidence="10" id="KW-1015">Disulfide bond</keyword>
<keyword evidence="8" id="KW-1064">Adaptive immunity</keyword>
<evidence type="ECO:0000256" key="17">
    <source>
        <dbReference type="ARBA" id="ARBA00078929"/>
    </source>
</evidence>
<organism evidence="22 23">
    <name type="scientific">Equus caballus</name>
    <name type="common">Horse</name>
    <dbReference type="NCBI Taxonomy" id="9796"/>
    <lineage>
        <taxon>Eukaryota</taxon>
        <taxon>Metazoa</taxon>
        <taxon>Chordata</taxon>
        <taxon>Craniata</taxon>
        <taxon>Vertebrata</taxon>
        <taxon>Euteleostomi</taxon>
        <taxon>Mammalia</taxon>
        <taxon>Eutheria</taxon>
        <taxon>Laurasiatheria</taxon>
        <taxon>Perissodactyla</taxon>
        <taxon>Equidae</taxon>
        <taxon>Equus</taxon>
    </lineage>
</organism>
<dbReference type="SMART" id="SM00406">
    <property type="entry name" value="IGv"/>
    <property type="match status" value="1"/>
</dbReference>
<dbReference type="GO" id="GO:0009897">
    <property type="term" value="C:external side of plasma membrane"/>
    <property type="evidence" value="ECO:0000318"/>
    <property type="project" value="GO_Central"/>
</dbReference>